<protein>
    <submittedName>
        <fullName evidence="6">Spermidine/putrescine ABC transporter</fullName>
    </submittedName>
</protein>
<dbReference type="FunFam" id="3.40.50.300:FF:000133">
    <property type="entry name" value="Spermidine/putrescine import ATP-binding protein PotA"/>
    <property type="match status" value="1"/>
</dbReference>
<dbReference type="Gene3D" id="2.40.50.100">
    <property type="match status" value="1"/>
</dbReference>
<dbReference type="SUPFAM" id="SSF52540">
    <property type="entry name" value="P-loop containing nucleoside triphosphate hydrolases"/>
    <property type="match status" value="1"/>
</dbReference>
<evidence type="ECO:0000256" key="4">
    <source>
        <dbReference type="ARBA" id="ARBA00022840"/>
    </source>
</evidence>
<dbReference type="Proteomes" id="UP000240653">
    <property type="component" value="Unassembled WGS sequence"/>
</dbReference>
<dbReference type="PROSITE" id="PS00211">
    <property type="entry name" value="ABC_TRANSPORTER_1"/>
    <property type="match status" value="1"/>
</dbReference>
<sequence>MNRFQLNYANYSIVVNSVFNLSSRKNRKGGVGLAPQRHRASQLSAIGLGKSFGNFEALRSLDLTIAAGEFLTLLGPSGSGKTTFLMALAGFLKPSRGRLEEDGVDITDRPADKRNFGMVFQGYALFPHLSVTDNVAFPLKVRKVPAAEIKKRVGDMIERVGLSAHAHKRPAQLSGGQQQRVALARALVFEPGVLLLDEPFSALDKNLREGLQAEMKRVHRETGTTFVFVTHDQSEALALSDRIAIFNHGQLMQAAEPRAIYTRPDNRFVAEFLGRINLLPLEGCSAIDGRATGRLGEATLSAPTGAAALAGRQSLLAVRPEHLRIGAAGADDNSVAGVIADKIFNGAEMSLQVALATGQRLLLSVPDNSAAAALAVGAETKVCWPVESGFILHDDRNA</sequence>
<gene>
    <name evidence="6" type="ORF">C7I85_05360</name>
</gene>
<evidence type="ECO:0000256" key="1">
    <source>
        <dbReference type="ARBA" id="ARBA00005417"/>
    </source>
</evidence>
<evidence type="ECO:0000256" key="2">
    <source>
        <dbReference type="ARBA" id="ARBA00022448"/>
    </source>
</evidence>
<dbReference type="GO" id="GO:0022857">
    <property type="term" value="F:transmembrane transporter activity"/>
    <property type="evidence" value="ECO:0007669"/>
    <property type="project" value="InterPro"/>
</dbReference>
<feature type="domain" description="ABC transporter" evidence="5">
    <location>
        <begin position="43"/>
        <end position="273"/>
    </location>
</feature>
<dbReference type="AlphaFoldDB" id="A0A2P7SKG9"/>
<dbReference type="PANTHER" id="PTHR42781">
    <property type="entry name" value="SPERMIDINE/PUTRESCINE IMPORT ATP-BINDING PROTEIN POTA"/>
    <property type="match status" value="1"/>
</dbReference>
<proteinExistence type="inferred from homology"/>
<dbReference type="GO" id="GO:0043190">
    <property type="term" value="C:ATP-binding cassette (ABC) transporter complex"/>
    <property type="evidence" value="ECO:0007669"/>
    <property type="project" value="InterPro"/>
</dbReference>
<dbReference type="GO" id="GO:0005524">
    <property type="term" value="F:ATP binding"/>
    <property type="evidence" value="ECO:0007669"/>
    <property type="project" value="UniProtKB-KW"/>
</dbReference>
<keyword evidence="3" id="KW-0547">Nucleotide-binding</keyword>
<name>A0A2P7SKG9_9HYPH</name>
<keyword evidence="2" id="KW-0813">Transport</keyword>
<dbReference type="InterPro" id="IPR003593">
    <property type="entry name" value="AAA+_ATPase"/>
</dbReference>
<dbReference type="EMBL" id="PXYL01000002">
    <property type="protein sequence ID" value="PSJ62989.1"/>
    <property type="molecule type" value="Genomic_DNA"/>
</dbReference>
<evidence type="ECO:0000256" key="3">
    <source>
        <dbReference type="ARBA" id="ARBA00022741"/>
    </source>
</evidence>
<dbReference type="GO" id="GO:0015847">
    <property type="term" value="P:putrescine transport"/>
    <property type="evidence" value="ECO:0007669"/>
    <property type="project" value="UniProtKB-ARBA"/>
</dbReference>
<keyword evidence="4" id="KW-0067">ATP-binding</keyword>
<comment type="caution">
    <text evidence="6">The sequence shown here is derived from an EMBL/GenBank/DDBJ whole genome shotgun (WGS) entry which is preliminary data.</text>
</comment>
<accession>A0A2P7SKG9</accession>
<evidence type="ECO:0000313" key="7">
    <source>
        <dbReference type="Proteomes" id="UP000240653"/>
    </source>
</evidence>
<reference evidence="6 7" key="1">
    <citation type="submission" date="2018-03" db="EMBL/GenBank/DDBJ databases">
        <title>The draft genome of Mesorhizobium soli JCM 19897.</title>
        <authorList>
            <person name="Li L."/>
            <person name="Liu L."/>
            <person name="Liang L."/>
            <person name="Wang T."/>
            <person name="Zhang X."/>
        </authorList>
    </citation>
    <scope>NUCLEOTIDE SEQUENCE [LARGE SCALE GENOMIC DNA]</scope>
    <source>
        <strain evidence="6 7">JCM 19897</strain>
    </source>
</reference>
<dbReference type="InterPro" id="IPR050093">
    <property type="entry name" value="ABC_SmlMolc_Importer"/>
</dbReference>
<dbReference type="InterPro" id="IPR027417">
    <property type="entry name" value="P-loop_NTPase"/>
</dbReference>
<dbReference type="Gene3D" id="3.40.50.300">
    <property type="entry name" value="P-loop containing nucleotide triphosphate hydrolases"/>
    <property type="match status" value="1"/>
</dbReference>
<dbReference type="PANTHER" id="PTHR42781:SF4">
    <property type="entry name" value="SPERMIDINE_PUTRESCINE IMPORT ATP-BINDING PROTEIN POTA"/>
    <property type="match status" value="1"/>
</dbReference>
<dbReference type="PROSITE" id="PS50893">
    <property type="entry name" value="ABC_TRANSPORTER_2"/>
    <property type="match status" value="1"/>
</dbReference>
<dbReference type="OrthoDB" id="9802264at2"/>
<keyword evidence="7" id="KW-1185">Reference proteome</keyword>
<dbReference type="Pfam" id="PF08402">
    <property type="entry name" value="TOBE_2"/>
    <property type="match status" value="1"/>
</dbReference>
<evidence type="ECO:0000259" key="5">
    <source>
        <dbReference type="PROSITE" id="PS50893"/>
    </source>
</evidence>
<evidence type="ECO:0000313" key="6">
    <source>
        <dbReference type="EMBL" id="PSJ62989.1"/>
    </source>
</evidence>
<dbReference type="InterPro" id="IPR017871">
    <property type="entry name" value="ABC_transporter-like_CS"/>
</dbReference>
<dbReference type="Pfam" id="PF00005">
    <property type="entry name" value="ABC_tran"/>
    <property type="match status" value="1"/>
</dbReference>
<dbReference type="SMART" id="SM00382">
    <property type="entry name" value="AAA"/>
    <property type="match status" value="1"/>
</dbReference>
<dbReference type="GO" id="GO:0016887">
    <property type="term" value="F:ATP hydrolysis activity"/>
    <property type="evidence" value="ECO:0007669"/>
    <property type="project" value="InterPro"/>
</dbReference>
<comment type="similarity">
    <text evidence="1">Belongs to the ABC transporter superfamily.</text>
</comment>
<organism evidence="6 7">
    <name type="scientific">Pseudaminobacter soli</name>
    <name type="common">ex Li et al. 2025</name>
    <dbReference type="NCBI Taxonomy" id="1295366"/>
    <lineage>
        <taxon>Bacteria</taxon>
        <taxon>Pseudomonadati</taxon>
        <taxon>Pseudomonadota</taxon>
        <taxon>Alphaproteobacteria</taxon>
        <taxon>Hyphomicrobiales</taxon>
        <taxon>Phyllobacteriaceae</taxon>
        <taxon>Pseudaminobacter</taxon>
    </lineage>
</organism>
<dbReference type="InterPro" id="IPR013611">
    <property type="entry name" value="Transp-assoc_OB_typ2"/>
</dbReference>
<dbReference type="InterPro" id="IPR003439">
    <property type="entry name" value="ABC_transporter-like_ATP-bd"/>
</dbReference>
<dbReference type="InterPro" id="IPR008995">
    <property type="entry name" value="Mo/tungstate-bd_C_term_dom"/>
</dbReference>
<dbReference type="SUPFAM" id="SSF50331">
    <property type="entry name" value="MOP-like"/>
    <property type="match status" value="1"/>
</dbReference>